<feature type="transmembrane region" description="Helical" evidence="1">
    <location>
        <begin position="301"/>
        <end position="319"/>
    </location>
</feature>
<feature type="chain" id="PRO_5035740088" evidence="2">
    <location>
        <begin position="22"/>
        <end position="618"/>
    </location>
</feature>
<evidence type="ECO:0000313" key="4">
    <source>
        <dbReference type="Proteomes" id="UP000688947"/>
    </source>
</evidence>
<keyword evidence="2" id="KW-0732">Signal</keyword>
<keyword evidence="1" id="KW-0472">Membrane</keyword>
<dbReference type="PANTHER" id="PTHR33714">
    <property type="entry name" value="COUNTING FACTOR-ASSOCIATED PROTEIN A-RELATED"/>
    <property type="match status" value="1"/>
</dbReference>
<proteinExistence type="predicted"/>
<dbReference type="PANTHER" id="PTHR33714:SF3">
    <property type="entry name" value="COUNTING FACTOR-ASSOCIATED PROTEIN A-RELATED"/>
    <property type="match status" value="1"/>
</dbReference>
<evidence type="ECO:0000313" key="3">
    <source>
        <dbReference type="EMBL" id="KAG6973461.1"/>
    </source>
</evidence>
<reference evidence="3" key="1">
    <citation type="submission" date="2021-01" db="EMBL/GenBank/DDBJ databases">
        <title>Phytophthora aleatoria, a newly-described species from Pinus radiata is distinct from Phytophthora cactorum isolates based on comparative genomics.</title>
        <authorList>
            <person name="Mcdougal R."/>
            <person name="Panda P."/>
            <person name="Williams N."/>
            <person name="Studholme D.J."/>
        </authorList>
    </citation>
    <scope>NUCLEOTIDE SEQUENCE</scope>
    <source>
        <strain evidence="3">NZFS 3830</strain>
    </source>
</reference>
<accession>A0A8T1V2D7</accession>
<comment type="caution">
    <text evidence="3">The sequence shown here is derived from an EMBL/GenBank/DDBJ whole genome shotgun (WGS) entry which is preliminary data.</text>
</comment>
<dbReference type="Proteomes" id="UP000688947">
    <property type="component" value="Unassembled WGS sequence"/>
</dbReference>
<dbReference type="EMBL" id="JAENGZ010000019">
    <property type="protein sequence ID" value="KAG6973461.1"/>
    <property type="molecule type" value="Genomic_DNA"/>
</dbReference>
<dbReference type="VEuPathDB" id="FungiDB:PC110_g705"/>
<feature type="transmembrane region" description="Helical" evidence="1">
    <location>
        <begin position="209"/>
        <end position="231"/>
    </location>
</feature>
<keyword evidence="1" id="KW-1133">Transmembrane helix</keyword>
<dbReference type="AlphaFoldDB" id="A0A8T1V2D7"/>
<evidence type="ECO:0000256" key="2">
    <source>
        <dbReference type="SAM" id="SignalP"/>
    </source>
</evidence>
<dbReference type="OrthoDB" id="4062651at2759"/>
<feature type="transmembrane region" description="Helical" evidence="1">
    <location>
        <begin position="507"/>
        <end position="528"/>
    </location>
</feature>
<dbReference type="VEuPathDB" id="FungiDB:PC110_g706"/>
<keyword evidence="1" id="KW-0812">Transmembrane</keyword>
<name>A0A8T1V2D7_9STRA</name>
<protein>
    <submittedName>
        <fullName evidence="3">Uncharacterized protein</fullName>
    </submittedName>
</protein>
<gene>
    <name evidence="3" type="ORF">JG687_00000883</name>
</gene>
<organism evidence="3 4">
    <name type="scientific">Phytophthora cactorum</name>
    <dbReference type="NCBI Taxonomy" id="29920"/>
    <lineage>
        <taxon>Eukaryota</taxon>
        <taxon>Sar</taxon>
        <taxon>Stramenopiles</taxon>
        <taxon>Oomycota</taxon>
        <taxon>Peronosporomycetes</taxon>
        <taxon>Peronosporales</taxon>
        <taxon>Peronosporaceae</taxon>
        <taxon>Phytophthora</taxon>
    </lineage>
</organism>
<evidence type="ECO:0000256" key="1">
    <source>
        <dbReference type="SAM" id="Phobius"/>
    </source>
</evidence>
<feature type="signal peptide" evidence="2">
    <location>
        <begin position="1"/>
        <end position="21"/>
    </location>
</feature>
<sequence>MALAGAPTVLLLLSMVSAVASRSTWIAQEIFDTDNCTSTPVVVSLTESTRCSPRQCVSVEINNATKFMNSECNITNRFTYAGQVFGEYNYIVVEDYGSAGCENLRLTTVLPASGSCSESTVYGRYSIVSALFANGSALIALYPDAHCEGDVDINFVLDSGNISSGDCVQNYYKFYTSASEVIEEFGSEAVDADTGSSSGDQESSSSPSFIAILGIVLAAGAVGFMTAVFFWKRRTPHDEQSTDESEDIVDLLMLRLLMIGVRAKRLPQPTEIFGHDGEAVSSICLPIARIRKEGVVRTPNFGAASAVAVAPLLLTPSFATNWSARELYSGSHCTGTPNVLKMIETDTCDPQTCTPHDLGGYTLFVAASCNVTDRFKYTHERFQGFDYVMMEEYGGVGCANLVQTTVYPASGTCEKSSALANSSDIVSLFSNGTAVVLLFDDGDCGGKPLLQFDLDRESITNGECIQDHYRFYTGVASGRTDSSSSAYSYERGQQLGGWSFDSSSDGLSWGAITAIVAGSVACVAFLAFATFKYVRRRYDDNLSKDTGIAALAASYAGYPTPESALNAITLGSEASYSQGNTEEGEKPRSRRNLSGISGLWDDEVIITARVPHALENVP</sequence>